<evidence type="ECO:0000259" key="1">
    <source>
        <dbReference type="Pfam" id="PF14423"/>
    </source>
</evidence>
<proteinExistence type="predicted"/>
<dbReference type="InterPro" id="IPR036170">
    <property type="entry name" value="YezG-like_sf"/>
</dbReference>
<dbReference type="AlphaFoldDB" id="A0A4Q5HHY8"/>
<reference evidence="2 3" key="1">
    <citation type="journal article" date="2019" name="Science, e1252229">
        <title>Invertible promoters mediate bacterial phase variation, antibiotic resistance, and host adaptation in the gut.</title>
        <authorList>
            <person name="Jiang X."/>
            <person name="Hall A.B."/>
            <person name="Arthur T.D."/>
            <person name="Plichta D.R."/>
            <person name="Covington C.T."/>
            <person name="Poyet M."/>
            <person name="Crothers J."/>
            <person name="Moses P.L."/>
            <person name="Tolonen A.C."/>
            <person name="Vlamakis H."/>
            <person name="Alm E.J."/>
            <person name="Xavier R.J."/>
        </authorList>
    </citation>
    <scope>NUCLEOTIDE SEQUENCE [LARGE SCALE GENOMIC DNA]</scope>
    <source>
        <strain evidence="3">bf_0095</strain>
    </source>
</reference>
<gene>
    <name evidence="2" type="ORF">EAJ06_02575</name>
</gene>
<accession>A0A4Q5HHY8</accession>
<comment type="caution">
    <text evidence="2">The sequence shown here is derived from an EMBL/GenBank/DDBJ whole genome shotgun (WGS) entry which is preliminary data.</text>
</comment>
<sequence>MNIKTLLSHFMKSKRVEISELRTVIEQSGNGHLPLSCRVELLQSIGNVEIVNKVFAECCKKVYPLWGNEIEDTLLRKLLCSADEYLYHGKGKADALVEEANRLRNYVEGQSCTESMAGWAVISLCYSIADHAATMLDIDEYEGEDDGAFDYEVWNTDFFASMAFAGGNPFVDEGDAGKRREFWNWYLDTVETLCRKLDAPLIRIDAPKKKEVEQNTVPQRTQTYQTPDILLKIQQIIEKSTKVFNDYCTGNWDRIIVEAHCIGDVRTEGYFICNNIVSKMPVSLSTADLLSEIKNEMYKQASIEGAWLMCKIVFDTQKKFIIEFNYDNKASLPNDVFDNPERLETAFKKSPRAKGYTPVWWQEILGKKAKYLKNTIIVEQFAIPQRAQTYRTPAILSKIQEVINNTLELNIEQCNAEWDKIVLLGCCMSTGINLEGYKTKGNQKYSIKVSLQSHYILDDVKKEMYNQAKAEGAWFYCIIELNPDLTYSIRFVYDDKSQIPQDHLVDSDDFVAEFKKYPRAKEYTPVWWQGILGKKAKYLKNTVIVEQLAIPQRTQTYQTPAIQEKIRQVIENSMKVYNENYTGMWDKIIIKAEGIDSITTNNHFISKGTTTKFPASWKNFDLMEEIKDEMYSQADIEGAWLTCTIELMPNKTFTVCFNYDEMLDNITPDNFSHEFKNYPRTKEYTPMWWQEILGKKAKYLE</sequence>
<dbReference type="Proteomes" id="UP000291191">
    <property type="component" value="Unassembled WGS sequence"/>
</dbReference>
<protein>
    <recommendedName>
        <fullName evidence="1">Immunity protein Imm5 domain-containing protein</fullName>
    </recommendedName>
</protein>
<feature type="domain" description="Immunity protein Imm5" evidence="1">
    <location>
        <begin position="18"/>
        <end position="190"/>
    </location>
</feature>
<dbReference type="RefSeq" id="WP_118216038.1">
    <property type="nucleotide sequence ID" value="NZ_VWFA01000002.1"/>
</dbReference>
<dbReference type="InterPro" id="IPR025675">
    <property type="entry name" value="Imm5"/>
</dbReference>
<dbReference type="Pfam" id="PF14423">
    <property type="entry name" value="Imm5"/>
    <property type="match status" value="1"/>
</dbReference>
<dbReference type="EMBL" id="RCXO01000002">
    <property type="protein sequence ID" value="RYT82516.1"/>
    <property type="molecule type" value="Genomic_DNA"/>
</dbReference>
<name>A0A4Q5HHY8_9BACE</name>
<evidence type="ECO:0000313" key="3">
    <source>
        <dbReference type="Proteomes" id="UP000291191"/>
    </source>
</evidence>
<keyword evidence="3" id="KW-1185">Reference proteome</keyword>
<evidence type="ECO:0000313" key="2">
    <source>
        <dbReference type="EMBL" id="RYT82516.1"/>
    </source>
</evidence>
<dbReference type="SUPFAM" id="SSF160424">
    <property type="entry name" value="BH3703-like"/>
    <property type="match status" value="3"/>
</dbReference>
<organism evidence="2 3">
    <name type="scientific">Bacteroides intestinalis</name>
    <dbReference type="NCBI Taxonomy" id="329854"/>
    <lineage>
        <taxon>Bacteria</taxon>
        <taxon>Pseudomonadati</taxon>
        <taxon>Bacteroidota</taxon>
        <taxon>Bacteroidia</taxon>
        <taxon>Bacteroidales</taxon>
        <taxon>Bacteroidaceae</taxon>
        <taxon>Bacteroides</taxon>
    </lineage>
</organism>
<dbReference type="OrthoDB" id="1494656at2"/>